<evidence type="ECO:0000256" key="4">
    <source>
        <dbReference type="SAM" id="MobiDB-lite"/>
    </source>
</evidence>
<dbReference type="CDD" id="cd10569">
    <property type="entry name" value="FERM_C_Talin"/>
    <property type="match status" value="1"/>
</dbReference>
<dbReference type="SUPFAM" id="SSF109885">
    <property type="entry name" value="I/LWEQ domain"/>
    <property type="match status" value="3"/>
</dbReference>
<dbReference type="Pfam" id="PF01608">
    <property type="entry name" value="I_LWEQ"/>
    <property type="match status" value="1"/>
</dbReference>
<dbReference type="PANTHER" id="PTHR19981:SF1">
    <property type="entry name" value="RHEA, ISOFORM B"/>
    <property type="match status" value="1"/>
</dbReference>
<dbReference type="OMA" id="PTYGITF"/>
<dbReference type="Proteomes" id="UP000017246">
    <property type="component" value="Unassembled WGS sequence"/>
</dbReference>
<dbReference type="GO" id="GO:0005925">
    <property type="term" value="C:focal adhesion"/>
    <property type="evidence" value="ECO:0007669"/>
    <property type="project" value="InterPro"/>
</dbReference>
<dbReference type="EMBL" id="LN902841">
    <property type="protein sequence ID" value="CDS35718.1"/>
    <property type="molecule type" value="Genomic_DNA"/>
</dbReference>
<dbReference type="GO" id="GO:0005737">
    <property type="term" value="C:cytoplasm"/>
    <property type="evidence" value="ECO:0007669"/>
    <property type="project" value="TreeGrafter"/>
</dbReference>
<dbReference type="GO" id="GO:0003779">
    <property type="term" value="F:actin binding"/>
    <property type="evidence" value="ECO:0007669"/>
    <property type="project" value="InterPro"/>
</dbReference>
<keyword evidence="2" id="KW-0963">Cytoplasm</keyword>
<comment type="subcellular location">
    <subcellularLocation>
        <location evidence="1">Cytoplasm</location>
        <location evidence="1">Cytoskeleton</location>
    </subcellularLocation>
</comment>
<dbReference type="SUPFAM" id="SSF47031">
    <property type="entry name" value="Second domain of FERM"/>
    <property type="match status" value="1"/>
</dbReference>
<dbReference type="InterPro" id="IPR015224">
    <property type="entry name" value="Talin_cent"/>
</dbReference>
<gene>
    <name evidence="7" type="ORF">EmuJ_001166200</name>
</gene>
<dbReference type="GO" id="GO:0005886">
    <property type="term" value="C:plasma membrane"/>
    <property type="evidence" value="ECO:0007669"/>
    <property type="project" value="TreeGrafter"/>
</dbReference>
<accession>A0A068XTY4</accession>
<keyword evidence="8" id="KW-1185">Reference proteome</keyword>
<dbReference type="Pfam" id="PF16511">
    <property type="entry name" value="FERM_f0"/>
    <property type="match status" value="1"/>
</dbReference>
<dbReference type="Gene3D" id="1.20.80.10">
    <property type="match status" value="1"/>
</dbReference>
<dbReference type="Gene3D" id="1.20.1410.10">
    <property type="entry name" value="I/LWEQ domain"/>
    <property type="match status" value="1"/>
</dbReference>
<dbReference type="GO" id="GO:0098609">
    <property type="term" value="P:cell-cell adhesion"/>
    <property type="evidence" value="ECO:0007669"/>
    <property type="project" value="TreeGrafter"/>
</dbReference>
<organism evidence="7 8">
    <name type="scientific">Echinococcus multilocularis</name>
    <name type="common">Fox tapeworm</name>
    <dbReference type="NCBI Taxonomy" id="6211"/>
    <lineage>
        <taxon>Eukaryota</taxon>
        <taxon>Metazoa</taxon>
        <taxon>Spiralia</taxon>
        <taxon>Lophotrochozoa</taxon>
        <taxon>Platyhelminthes</taxon>
        <taxon>Cestoda</taxon>
        <taxon>Eucestoda</taxon>
        <taxon>Cyclophyllidea</taxon>
        <taxon>Taeniidae</taxon>
        <taxon>Echinococcus</taxon>
    </lineage>
</organism>
<dbReference type="SUPFAM" id="SSF50729">
    <property type="entry name" value="PH domain-like"/>
    <property type="match status" value="1"/>
</dbReference>
<dbReference type="InterPro" id="IPR000299">
    <property type="entry name" value="FERM_domain"/>
</dbReference>
<dbReference type="InterPro" id="IPR014352">
    <property type="entry name" value="FERM/acyl-CoA-bd_prot_sf"/>
</dbReference>
<dbReference type="GO" id="GO:0005856">
    <property type="term" value="C:cytoskeleton"/>
    <property type="evidence" value="ECO:0007669"/>
    <property type="project" value="UniProtKB-SubCell"/>
</dbReference>
<dbReference type="SUPFAM" id="SSF109880">
    <property type="entry name" value="A middle domain of Talin 1"/>
    <property type="match status" value="1"/>
</dbReference>
<dbReference type="InterPro" id="IPR035964">
    <property type="entry name" value="I/LWEQ_dom_sf"/>
</dbReference>
<dbReference type="InterPro" id="IPR011993">
    <property type="entry name" value="PH-like_dom_sf"/>
</dbReference>
<proteinExistence type="predicted"/>
<feature type="region of interest" description="Disordered" evidence="4">
    <location>
        <begin position="2640"/>
        <end position="2664"/>
    </location>
</feature>
<dbReference type="Gene3D" id="3.10.20.90">
    <property type="entry name" value="Phosphatidylinositol 3-kinase Catalytic Subunit, Chain A, domain 1"/>
    <property type="match status" value="2"/>
</dbReference>
<feature type="region of interest" description="Disordered" evidence="4">
    <location>
        <begin position="2728"/>
        <end position="2754"/>
    </location>
</feature>
<dbReference type="PROSITE" id="PS50057">
    <property type="entry name" value="FERM_3"/>
    <property type="match status" value="1"/>
</dbReference>
<dbReference type="GO" id="GO:0030036">
    <property type="term" value="P:actin cytoskeleton organization"/>
    <property type="evidence" value="ECO:0007669"/>
    <property type="project" value="TreeGrafter"/>
</dbReference>
<evidence type="ECO:0000259" key="5">
    <source>
        <dbReference type="PROSITE" id="PS50057"/>
    </source>
</evidence>
<dbReference type="OrthoDB" id="10262320at2759"/>
<feature type="domain" description="I/LWEQ" evidence="6">
    <location>
        <begin position="2700"/>
        <end position="2968"/>
    </location>
</feature>
<dbReference type="PANTHER" id="PTHR19981">
    <property type="entry name" value="TALIN"/>
    <property type="match status" value="1"/>
</dbReference>
<dbReference type="InterPro" id="IPR002404">
    <property type="entry name" value="IRS_PTB"/>
</dbReference>
<dbReference type="PROSITE" id="PS50945">
    <property type="entry name" value="I_LWEQ"/>
    <property type="match status" value="1"/>
</dbReference>
<dbReference type="InterPro" id="IPR036476">
    <property type="entry name" value="Talin_cent_sf"/>
</dbReference>
<dbReference type="InterPro" id="IPR032425">
    <property type="entry name" value="FERM_f0"/>
</dbReference>
<evidence type="ECO:0000256" key="2">
    <source>
        <dbReference type="ARBA" id="ARBA00022490"/>
    </source>
</evidence>
<evidence type="ECO:0000313" key="7">
    <source>
        <dbReference type="EMBL" id="CDS35718.1"/>
    </source>
</evidence>
<feature type="compositionally biased region" description="Polar residues" evidence="4">
    <location>
        <begin position="2728"/>
        <end position="2743"/>
    </location>
</feature>
<keyword evidence="3" id="KW-0206">Cytoskeleton</keyword>
<dbReference type="InterPro" id="IPR019748">
    <property type="entry name" value="FERM_central"/>
</dbReference>
<dbReference type="SMART" id="SM01244">
    <property type="entry name" value="IRS"/>
    <property type="match status" value="1"/>
</dbReference>
<dbReference type="Pfam" id="PF02174">
    <property type="entry name" value="IRS"/>
    <property type="match status" value="1"/>
</dbReference>
<dbReference type="Gene3D" id="1.20.1420.10">
    <property type="entry name" value="Talin, central domain"/>
    <property type="match status" value="5"/>
</dbReference>
<reference evidence="7" key="1">
    <citation type="journal article" date="2013" name="Nature">
        <title>The genomes of four tapeworm species reveal adaptations to parasitism.</title>
        <authorList>
            <person name="Tsai I.J."/>
            <person name="Zarowiecki M."/>
            <person name="Holroyd N."/>
            <person name="Garciarrubio A."/>
            <person name="Sanchez-Flores A."/>
            <person name="Brooks K.L."/>
            <person name="Tracey A."/>
            <person name="Bobes R.J."/>
            <person name="Fragoso G."/>
            <person name="Sciutto E."/>
            <person name="Aslett M."/>
            <person name="Beasley H."/>
            <person name="Bennett H.M."/>
            <person name="Cai J."/>
            <person name="Camicia F."/>
            <person name="Clark R."/>
            <person name="Cucher M."/>
            <person name="De Silva N."/>
            <person name="Day T.A."/>
            <person name="Deplazes P."/>
            <person name="Estrada K."/>
            <person name="Fernandez C."/>
            <person name="Holland P.W."/>
            <person name="Hou J."/>
            <person name="Hu S."/>
            <person name="Huckvale T."/>
            <person name="Hung S.S."/>
            <person name="Kamenetzky L."/>
            <person name="Keane J.A."/>
            <person name="Kiss F."/>
            <person name="Koziol U."/>
            <person name="Lambert O."/>
            <person name="Liu K."/>
            <person name="Luo X."/>
            <person name="Luo Y."/>
            <person name="Macchiaroli N."/>
            <person name="Nichol S."/>
            <person name="Paps J."/>
            <person name="Parkinson J."/>
            <person name="Pouchkina-Stantcheva N."/>
            <person name="Riddiford N."/>
            <person name="Rosenzvit M."/>
            <person name="Salinas G."/>
            <person name="Wasmuth J.D."/>
            <person name="Zamanian M."/>
            <person name="Zheng Y."/>
            <person name="Cai X."/>
            <person name="Soberon X."/>
            <person name="Olson P.D."/>
            <person name="Laclette J.P."/>
            <person name="Brehm K."/>
            <person name="Berriman M."/>
            <person name="Garciarrubio A."/>
            <person name="Bobes R.J."/>
            <person name="Fragoso G."/>
            <person name="Sanchez-Flores A."/>
            <person name="Estrada K."/>
            <person name="Cevallos M.A."/>
            <person name="Morett E."/>
            <person name="Gonzalez V."/>
            <person name="Portillo T."/>
            <person name="Ochoa-Leyva A."/>
            <person name="Jose M.V."/>
            <person name="Sciutto E."/>
            <person name="Landa A."/>
            <person name="Jimenez L."/>
            <person name="Valdes V."/>
            <person name="Carrero J.C."/>
            <person name="Larralde C."/>
            <person name="Morales-Montor J."/>
            <person name="Limon-Lason J."/>
            <person name="Soberon X."/>
            <person name="Laclette J.P."/>
        </authorList>
    </citation>
    <scope>NUCLEOTIDE SEQUENCE [LARGE SCALE GENOMIC DNA]</scope>
</reference>
<dbReference type="STRING" id="6211.A0A068XTY4"/>
<dbReference type="InterPro" id="IPR049108">
    <property type="entry name" value="Talin_R4"/>
</dbReference>
<dbReference type="GO" id="GO:0005178">
    <property type="term" value="F:integrin binding"/>
    <property type="evidence" value="ECO:0007669"/>
    <property type="project" value="TreeGrafter"/>
</dbReference>
<dbReference type="InterPro" id="IPR002558">
    <property type="entry name" value="ILWEQ_dom"/>
</dbReference>
<dbReference type="GO" id="GO:0001726">
    <property type="term" value="C:ruffle"/>
    <property type="evidence" value="ECO:0007669"/>
    <property type="project" value="InterPro"/>
</dbReference>
<dbReference type="Pfam" id="PF21692">
    <property type="entry name" value="Talin_R4"/>
    <property type="match status" value="1"/>
</dbReference>
<protein>
    <submittedName>
        <fullName evidence="7">Talin 2</fullName>
    </submittedName>
</protein>
<dbReference type="InterPro" id="IPR019747">
    <property type="entry name" value="FERM_CS"/>
</dbReference>
<dbReference type="SMART" id="SM00307">
    <property type="entry name" value="ILWEQ"/>
    <property type="match status" value="1"/>
</dbReference>
<dbReference type="GO" id="GO:0005200">
    <property type="term" value="F:structural constituent of cytoskeleton"/>
    <property type="evidence" value="ECO:0007669"/>
    <property type="project" value="InterPro"/>
</dbReference>
<dbReference type="Pfam" id="PF09141">
    <property type="entry name" value="Talin_middle"/>
    <property type="match status" value="1"/>
</dbReference>
<dbReference type="InterPro" id="IPR019749">
    <property type="entry name" value="Band_41_domain"/>
</dbReference>
<dbReference type="PROSITE" id="PS00661">
    <property type="entry name" value="FERM_2"/>
    <property type="match status" value="1"/>
</dbReference>
<dbReference type="Gene3D" id="2.30.29.30">
    <property type="entry name" value="Pleckstrin-homology domain (PH domain)/Phosphotyrosine-binding domain (PTB)"/>
    <property type="match status" value="1"/>
</dbReference>
<dbReference type="CDD" id="cd17090">
    <property type="entry name" value="FERM_F1_TLN"/>
    <property type="match status" value="1"/>
</dbReference>
<evidence type="ECO:0000313" key="8">
    <source>
        <dbReference type="Proteomes" id="UP000017246"/>
    </source>
</evidence>
<dbReference type="CDD" id="cd17089">
    <property type="entry name" value="FERM_F0_TLN"/>
    <property type="match status" value="1"/>
</dbReference>
<dbReference type="FunFam" id="1.20.80.10:FF:000007">
    <property type="entry name" value="Talin 2"/>
    <property type="match status" value="1"/>
</dbReference>
<evidence type="ECO:0000259" key="6">
    <source>
        <dbReference type="PROSITE" id="PS50945"/>
    </source>
</evidence>
<feature type="domain" description="FERM" evidence="5">
    <location>
        <begin position="84"/>
        <end position="397"/>
    </location>
</feature>
<dbReference type="SMART" id="SM00295">
    <property type="entry name" value="B41"/>
    <property type="match status" value="1"/>
</dbReference>
<name>A0A068XTY4_ECHMU</name>
<evidence type="ECO:0000256" key="1">
    <source>
        <dbReference type="ARBA" id="ARBA00004245"/>
    </source>
</evidence>
<evidence type="ECO:0000256" key="3">
    <source>
        <dbReference type="ARBA" id="ARBA00023212"/>
    </source>
</evidence>
<sequence>MAIVALDLVIANLNKRVTFKTPLDITVFDLCRHIQSNIKNAGQEYGIFVYDSDPKHSFWLESSRLLSYYHLHDGMEVTYKSKLRRLVVSTLDGTRKTLQVDDSKTIADLMVTICGKMGITNHEEYSLIHEKGRAQTLRRPKNAPRDYDKMETLKHKLQTDDGANWLPHAKTFRQLGIEETDNLLLHRKYFFSDQNVGARDPVQLNLLFIQLKEAILNGAHPISLSQAIELAGLQCQAEMGNLIPEKAKSLCIDVKEHLPKEYIKVKGIEKKIKEQYQKLNGLSEKDAKVRYIQVCRSLPTYGITFFLIKEKLPGKNKLVPRLFGVSKESVMRVDENTKEILQTWPLTRVRRWAATANLFTLDFGEYSPDGNYVMQTTEGEQISQLISGYIDIILRRKKKPDAFASDSDDSNVIFEENVGPSRAEIISNVGTVGRRFNVSAGRVATEGYPGQASTFTRGYVGGRSGGNVADRNVDSPAVAMRVHTAGGKRKGFGGNEVQLKELSQPKRAVMHRIDESTKEIQDASDSLQKPYFEDNDTVSRDDSATQRWREENMAQARAGICSYLGAMTIATGNLVSLLQLSSHNRVGDSSQEGMEEEEEDAIDYTAMDASLATIGLNVQRLMQNVRVLDQLQAVDAGDESQGHITNAAQDVADAFLKLMQSAMPLKEGKQGSGTVVDRPSLYEAASRVGDTSQQLLQLVSASHLYSHRRRKQRLEPIFEDDNENDQDYGDYESDLEIIANAHAMDWQLRDDLLAATKEVASTTANLVKHAKSAAVAISQEATVLAHTETDSVEIANRRDDKVAFLRDAQSHLVQAATHAGKTTSRLVTSAKVAVCTMEQPASQRQLLSCVKQVSQAVDQLSDVARRVAEIPYLPLENMEQRAEQQRALSNLHHAANTVTSSLDSLMNRLVAGSIQAQQDPVVLSLLGAGEQLMAALGDGDALFQQASRLAQTATALVEVLGNSHDILGAAGISESEVNLRANLLSQAITDLLESLKFLESGNKQSLPHQQETIATANRLIEQTNKLAAPIIRSRLTTGLEFATRLTASNASQLAAIMEEAARHTRSSQYRLLQELDQLSAEVIPQANLTCDSARAHPQDPGAQNSLLEASKDLMDCLTDFIGSVDVFAPTVTDAGIQVALTNAARNTEACLVDLRQCCAIARPLLQSPLPTLTDLEKTPSTANPAHCTPQTPAVVKRQAWPSISSRLARMQTEIDSNSDHSLPGQTMDLVCGNLLAAIYKFKDAPDSEGGSSLPDLLAKEAETIASGSTFVGVGPDRLPPVTAKLLNSLESVISGIRDLAGFLSSIKDLTYVDPELEKVLISSWTLLPESQRSQAGRRFVRSPSQEFSAQLAADGLRAALLDKGLQCIEKAHASLLWAVHKDESYDTAKQAVVVYASKLQSAIDEVRHYVPGAQSASKLGALVAALPKTVPQINGQIAHTPAPVVQKAADPSILLRALRELAEASEEVGRVACEQTSRRRADESAPSSTCSLAMAADRLANALYDVLDVFNRSSRPGSPNEQVLADLQRLAKPLATELERALASEGVVHTPVNVMFVSKASLSLRNWAIGVTKVTQEQLAKDASPQSDSTKSADQTMESIRGQFDSALARLQPPPGAGNDSLPLISYPVAKLTYPECIDELDDLSQTLSNQMDGLEESAKSRNANAFCEAAQGVADAVMGMLQVATQSAYLVGAGQPCNEPGRAPRLTESEARQVVEDAECLQRGIDVITREAPTFITNQQRASHLAPTVNEITRASSNMCQLTRQCIAESINSLEKKMLAENAKDVAQTTTHLVKSLNTDDSDAPSTGAQVVQIATGLKGSMARLASSLLEDVGDIPIQVLPEAAKQQAPILLHGRKVVEKASDLTETAGNLLKATASDETYRRHREDVESAAQDLHFCICDSRPGRKALEKLKSTARESLRRLDHAGLQQYSQADASNLEVTTPLLNSSLRQVTALSGKLAGDWRHSRWELLSQDAHLISSYLPNVANVCISACGMLKRSSDQAALQSYLRTVLETTDALATRLLTQMDNHFGGPPDPDPSPISASADQLRLACRELLICIEDLTARQGNLNSQIASIQAACKKLESNASPPHIPEQISLVALQTRLASQAQMLVQAGGRLSEASKTAASGAEESAASQLVQQFSKTVETTQQLSSLLTSQPSRPGSPDATSRLADRLRMVVQGIGTSCVEVVENSRHPKSLRSLTTRVSSLVAVLRESAHGVHACVNAAEGIASKVADFDSTIYFARANSLVDRSCGIGAGQFAERGSPTAIANDIQASQEEIMHLLKGIVEETNALSRNTSGDQDKLAVSAQNCLLYVNNLHTRTLHLLSRPDLDTISPASEEARTEARVSLLSMARAVSASLIDLLTHSRNLVTSEKANLPVVEAQLNSAAADVVSRVGELRSSLRSFSEVFVPPRPVSNVPKLTPSTKSPRTLSMVPTPEDSATASVRIGLQSVLATVHQLATRLNGWSPEAGTFSDGDTIEFEREVATNDVTTPRQIQEAALGITQAALKANSATSAGRKLADISMAGEVIHKAANDLVRRLQCGTRAVVLATRKTSTTDGPEFNAEKTRCAQACIRAIEGGKSTLQELGVMVENMIKSLDDPGSGQPPAMQVTLAMRRLRETVYEIVEGVEQMPGGRGTSSESDTPSAVFRQRETTEIPRPISQHKQPLKRPVLTTQSFSKRSELALSIKEAANIATDVGDAAGTEELRGFTSEIEQSMEKLTQLQSKAAKQSPGSPKLPTEDDENDGLQGLDAILATCKRLAQGTANLMHWATAAQRELVKQGRLKPVSENVDESEAESQWTCGLVSAARYVSAATVHLVEAVETLVAVQTNDALADSARPRFAPEDLVSAARTVVSNTGQLIFACLAKADANSASMHGLNATASAVRRHAERLIELTELEKVKNRPDEHLEPSGPRKATVEAMREVIETKASIAFKMAELERLQNRLKAINQESYHILLSSFRPFWFPSAHFDVPLTSYSTRLYSLSCYFLHLNQE</sequence>
<dbReference type="Gene3D" id="1.20.120.230">
    <property type="entry name" value="Alpha-catenin/vinculin-like"/>
    <property type="match status" value="3"/>
</dbReference>
<dbReference type="FunFam" id="2.30.29.30:FF:000028">
    <property type="entry name" value="Talin 2"/>
    <property type="match status" value="1"/>
</dbReference>
<reference evidence="7" key="2">
    <citation type="submission" date="2015-11" db="EMBL/GenBank/DDBJ databases">
        <authorList>
            <person name="Zhang Y."/>
            <person name="Guo Z."/>
        </authorList>
    </citation>
    <scope>NUCLEOTIDE SEQUENCE</scope>
</reference>
<dbReference type="CDD" id="cd14473">
    <property type="entry name" value="FERM_B-lobe"/>
    <property type="match status" value="1"/>
</dbReference>
<dbReference type="InterPro" id="IPR035963">
    <property type="entry name" value="FERM_2"/>
</dbReference>
<dbReference type="eggNOG" id="KOG4261">
    <property type="taxonomic scope" value="Eukaryota"/>
</dbReference>